<organism evidence="2">
    <name type="scientific">Gasterosteus aculeatus</name>
    <name type="common">Three-spined stickleback</name>
    <dbReference type="NCBI Taxonomy" id="69293"/>
    <lineage>
        <taxon>Eukaryota</taxon>
        <taxon>Metazoa</taxon>
        <taxon>Chordata</taxon>
        <taxon>Craniata</taxon>
        <taxon>Vertebrata</taxon>
        <taxon>Euteleostomi</taxon>
        <taxon>Actinopterygii</taxon>
        <taxon>Neopterygii</taxon>
        <taxon>Teleostei</taxon>
        <taxon>Neoteleostei</taxon>
        <taxon>Acanthomorphata</taxon>
        <taxon>Eupercaria</taxon>
        <taxon>Perciformes</taxon>
        <taxon>Cottioidei</taxon>
        <taxon>Gasterosteales</taxon>
        <taxon>Gasterosteidae</taxon>
        <taxon>Gasterosteus</taxon>
    </lineage>
</organism>
<dbReference type="AlphaFoldDB" id="G3Q738"/>
<proteinExistence type="predicted"/>
<reference evidence="2" key="1">
    <citation type="submission" date="2006-01" db="EMBL/GenBank/DDBJ databases">
        <authorList>
            <person name="Lindblad-Toh K."/>
            <person name="Mauceli E."/>
            <person name="Grabherr M."/>
            <person name="Chang J.L."/>
            <person name="Lander E.S."/>
        </authorList>
    </citation>
    <scope>NUCLEOTIDE SEQUENCE [LARGE SCALE GENOMIC DNA]</scope>
</reference>
<feature type="region of interest" description="Disordered" evidence="1">
    <location>
        <begin position="139"/>
        <end position="172"/>
    </location>
</feature>
<dbReference type="STRING" id="69293.ENSGACP00000025698"/>
<dbReference type="InParanoid" id="G3Q738"/>
<feature type="compositionally biased region" description="Basic residues" evidence="1">
    <location>
        <begin position="72"/>
        <end position="85"/>
    </location>
</feature>
<dbReference type="Ensembl" id="ENSGACT00000025748.1">
    <property type="protein sequence ID" value="ENSGACP00000025698.1"/>
    <property type="gene ID" value="ENSGACG00000019439.1"/>
</dbReference>
<feature type="region of interest" description="Disordered" evidence="1">
    <location>
        <begin position="72"/>
        <end position="93"/>
    </location>
</feature>
<reference evidence="2" key="2">
    <citation type="submission" date="2024-04" db="UniProtKB">
        <authorList>
            <consortium name="Ensembl"/>
        </authorList>
    </citation>
    <scope>IDENTIFICATION</scope>
</reference>
<evidence type="ECO:0000313" key="2">
    <source>
        <dbReference type="Ensembl" id="ENSGACP00000025698.1"/>
    </source>
</evidence>
<protein>
    <submittedName>
        <fullName evidence="2">Uncharacterized protein</fullName>
    </submittedName>
</protein>
<sequence length="251" mass="27093">MPQNVMNRDGGRGGTRHSTCRASGRGPGLVRGGAALNGVLAAPPQSTARFTQGNGAQPPRVVEGDVNHWYKSKKAAPPRTLKKRGGPASPVTHASAAGRVCSAGSLAGVSGKGAASLDDAAAASPVDCQQMAPRVILSKNQRRRNRKACPENHTLSGIPPPPPPEEEEEDWEKESQEVTLIDWENNCFGINPYGPQDVIHFSLRYSPFQRRHEVVPLLMAGYSPEVHHPQPVRWRHYGTPTEQGQFADADH</sequence>
<dbReference type="OMA" id="WEKMCFG"/>
<feature type="region of interest" description="Disordered" evidence="1">
    <location>
        <begin position="1"/>
        <end position="29"/>
    </location>
</feature>
<dbReference type="eggNOG" id="ENOG502T1T8">
    <property type="taxonomic scope" value="Eukaryota"/>
</dbReference>
<accession>G3Q738</accession>
<evidence type="ECO:0000256" key="1">
    <source>
        <dbReference type="SAM" id="MobiDB-lite"/>
    </source>
</evidence>
<dbReference type="Bgee" id="ENSGACG00000019439">
    <property type="expression patterns" value="Expressed in testis and 1 other cell type or tissue"/>
</dbReference>
<name>G3Q738_GASAC</name>